<feature type="transmembrane region" description="Helical" evidence="2">
    <location>
        <begin position="284"/>
        <end position="303"/>
    </location>
</feature>
<sequence length="458" mass="47226">MSIVGALVVLAAAVTLFTDVERLPLLLAAAVPFAATSAVTVAGQSVIPYHLVAILLIATSGGLLLRAYHADLSTLPGARPLLAFGVWAVIVTMTSPRIFAGLKVLDPRRGIDLGVKQPGSLEPSISNVAQSGYLVLAVLVVAVIAFHPYPAYRLPGLAFGLGTVLNTLKGLLPESVQTQVFDNSSNVTYTAGTFDGVERMRGLFSEPAGLGAFSVAAFIFFAVSTARSTGPLRYICLLFAIWSFTNAALSYSGGAVVTGVLVALVVFARGAYVVIVGRQRISNLGAAGMVAVLPIAAIAGPAVSDFVDAIVVDKSGSTSAANRSAADQFSFGVLGDSSGIGTGLGSNRPSSFVATVLSNVGVLGALLLVVALVLVLGYAFRDARYQPAVWSAIALMISKAVSGPDVSEPILWFLFAVCAQGAWRRHATAPDEPAPGGVAPSSSPRRRFVADGSRLGLR</sequence>
<keyword evidence="2" id="KW-0812">Transmembrane</keyword>
<dbReference type="Proteomes" id="UP001595947">
    <property type="component" value="Unassembled WGS sequence"/>
</dbReference>
<gene>
    <name evidence="3" type="ORF">ACFPBZ_05255</name>
</gene>
<feature type="transmembrane region" description="Helical" evidence="2">
    <location>
        <begin position="232"/>
        <end position="249"/>
    </location>
</feature>
<evidence type="ECO:0000256" key="2">
    <source>
        <dbReference type="SAM" id="Phobius"/>
    </source>
</evidence>
<feature type="transmembrane region" description="Helical" evidence="2">
    <location>
        <begin position="133"/>
        <end position="152"/>
    </location>
</feature>
<keyword evidence="2" id="KW-0472">Membrane</keyword>
<feature type="transmembrane region" description="Helical" evidence="2">
    <location>
        <begin position="49"/>
        <end position="69"/>
    </location>
</feature>
<evidence type="ECO:0000313" key="4">
    <source>
        <dbReference type="Proteomes" id="UP001595947"/>
    </source>
</evidence>
<feature type="transmembrane region" description="Helical" evidence="2">
    <location>
        <begin position="208"/>
        <end position="225"/>
    </location>
</feature>
<comment type="caution">
    <text evidence="3">The sequence shown here is derived from an EMBL/GenBank/DDBJ whole genome shotgun (WGS) entry which is preliminary data.</text>
</comment>
<feature type="region of interest" description="Disordered" evidence="1">
    <location>
        <begin position="428"/>
        <end position="458"/>
    </location>
</feature>
<dbReference type="EMBL" id="JBHSIV010000004">
    <property type="protein sequence ID" value="MFC5061602.1"/>
    <property type="molecule type" value="Genomic_DNA"/>
</dbReference>
<proteinExistence type="predicted"/>
<evidence type="ECO:0000256" key="1">
    <source>
        <dbReference type="SAM" id="MobiDB-lite"/>
    </source>
</evidence>
<organism evidence="3 4">
    <name type="scientific">Actinomycetospora atypica</name>
    <dbReference type="NCBI Taxonomy" id="1290095"/>
    <lineage>
        <taxon>Bacteria</taxon>
        <taxon>Bacillati</taxon>
        <taxon>Actinomycetota</taxon>
        <taxon>Actinomycetes</taxon>
        <taxon>Pseudonocardiales</taxon>
        <taxon>Pseudonocardiaceae</taxon>
        <taxon>Actinomycetospora</taxon>
    </lineage>
</organism>
<feature type="transmembrane region" description="Helical" evidence="2">
    <location>
        <begin position="81"/>
        <end position="100"/>
    </location>
</feature>
<feature type="transmembrane region" description="Helical" evidence="2">
    <location>
        <begin position="356"/>
        <end position="380"/>
    </location>
</feature>
<name>A0ABV9YIY9_9PSEU</name>
<evidence type="ECO:0000313" key="3">
    <source>
        <dbReference type="EMBL" id="MFC5061602.1"/>
    </source>
</evidence>
<keyword evidence="2" id="KW-1133">Transmembrane helix</keyword>
<accession>A0ABV9YIY9</accession>
<protein>
    <submittedName>
        <fullName evidence="3">Uncharacterized protein</fullName>
    </submittedName>
</protein>
<feature type="transmembrane region" description="Helical" evidence="2">
    <location>
        <begin position="255"/>
        <end position="277"/>
    </location>
</feature>
<reference evidence="4" key="1">
    <citation type="journal article" date="2019" name="Int. J. Syst. Evol. Microbiol.">
        <title>The Global Catalogue of Microorganisms (GCM) 10K type strain sequencing project: providing services to taxonomists for standard genome sequencing and annotation.</title>
        <authorList>
            <consortium name="The Broad Institute Genomics Platform"/>
            <consortium name="The Broad Institute Genome Sequencing Center for Infectious Disease"/>
            <person name="Wu L."/>
            <person name="Ma J."/>
        </authorList>
    </citation>
    <scope>NUCLEOTIDE SEQUENCE [LARGE SCALE GENOMIC DNA]</scope>
    <source>
        <strain evidence="4">CGMCC 4.7093</strain>
    </source>
</reference>
<keyword evidence="4" id="KW-1185">Reference proteome</keyword>
<dbReference type="RefSeq" id="WP_378034953.1">
    <property type="nucleotide sequence ID" value="NZ_JBHSIV010000004.1"/>
</dbReference>